<accession>A0ACC2P8I3</accession>
<sequence>MPSANPKLEKQASLEAAEPIRQAITVVEHRIRNLEKRKGKLESYKDIVTNGGELNADQKTAVAKYDEVQQTLEATRELYKQIVGIANDAAKQQKKLARKEALERMQQDIGKVREVLLIQDTLMNMGVQGVRDDFLNGVNGAVKLEEEELKHLDNLYNEVMLKHERQESDVPFIQQAHKVAEHYVHIVDGKQREVVGTTYAKLRKIITSITQCGYFDQKQEVEVAVEEVTQQVSEVQITNSHESEQVSGDFNNAERLVPPQAQPEKLVSLQAFPVPIAAIPVVSGTAPIPAAIPVVAQPIAPIPQAPVDSSFYSNTYVAAPQVQQQQSQQLQQQQQAAATSAPRINDVIGPAPNFFFLQESELDQPENTTSQAPPAVSHIPPSATVVAAAVSLNAPIPTQTFTNQSFTAPHVVPAQVMYQQQEISGHLPGFANANPPPPIPMPPSHQPNMQFNPQNPGGYQAQQQIPQTYEQQMAHQESLQKNEMQDNMNKSGNDPNHGEMSMNQSNGNDWGQDTHVRDWSQVESSPQSDHDSQMQNSQQAWGDQPRSNFRGRGGRRGTSNGYNRGRGNYQQNNAPYYRNNDGNYQQNGYQRTWSNNGEGNGGYNGGYKRSSSNQSQDGQRGERPSGMNRGSRGGGGGQFRGGQRGTNRPNSYAPRGKVQGHNE</sequence>
<reference evidence="1" key="1">
    <citation type="submission" date="2023-04" db="EMBL/GenBank/DDBJ databases">
        <title>A chromosome-level genome assembly of the parasitoid wasp Eretmocerus hayati.</title>
        <authorList>
            <person name="Zhong Y."/>
            <person name="Liu S."/>
            <person name="Liu Y."/>
        </authorList>
    </citation>
    <scope>NUCLEOTIDE SEQUENCE</scope>
    <source>
        <strain evidence="1">ZJU_SS_LIU_2023</strain>
    </source>
</reference>
<evidence type="ECO:0000313" key="1">
    <source>
        <dbReference type="EMBL" id="KAJ8678762.1"/>
    </source>
</evidence>
<name>A0ACC2P8I3_9HYME</name>
<dbReference type="EMBL" id="CM056742">
    <property type="protein sequence ID" value="KAJ8678762.1"/>
    <property type="molecule type" value="Genomic_DNA"/>
</dbReference>
<gene>
    <name evidence="1" type="ORF">QAD02_014549</name>
</gene>
<organism evidence="1 2">
    <name type="scientific">Eretmocerus hayati</name>
    <dbReference type="NCBI Taxonomy" id="131215"/>
    <lineage>
        <taxon>Eukaryota</taxon>
        <taxon>Metazoa</taxon>
        <taxon>Ecdysozoa</taxon>
        <taxon>Arthropoda</taxon>
        <taxon>Hexapoda</taxon>
        <taxon>Insecta</taxon>
        <taxon>Pterygota</taxon>
        <taxon>Neoptera</taxon>
        <taxon>Endopterygota</taxon>
        <taxon>Hymenoptera</taxon>
        <taxon>Apocrita</taxon>
        <taxon>Proctotrupomorpha</taxon>
        <taxon>Chalcidoidea</taxon>
        <taxon>Aphelinidae</taxon>
        <taxon>Aphelininae</taxon>
        <taxon>Eretmocerus</taxon>
    </lineage>
</organism>
<comment type="caution">
    <text evidence="1">The sequence shown here is derived from an EMBL/GenBank/DDBJ whole genome shotgun (WGS) entry which is preliminary data.</text>
</comment>
<evidence type="ECO:0000313" key="2">
    <source>
        <dbReference type="Proteomes" id="UP001239111"/>
    </source>
</evidence>
<proteinExistence type="predicted"/>
<protein>
    <submittedName>
        <fullName evidence="1">Uncharacterized protein</fullName>
    </submittedName>
</protein>
<keyword evidence="2" id="KW-1185">Reference proteome</keyword>
<dbReference type="Proteomes" id="UP001239111">
    <property type="component" value="Chromosome 2"/>
</dbReference>